<dbReference type="Gene3D" id="3.40.50.300">
    <property type="entry name" value="P-loop containing nucleotide triphosphate hydrolases"/>
    <property type="match status" value="1"/>
</dbReference>
<evidence type="ECO:0000313" key="9">
    <source>
        <dbReference type="Proteomes" id="UP000267049"/>
    </source>
</evidence>
<dbReference type="EMBL" id="RIBS01000003">
    <property type="protein sequence ID" value="RNF84343.1"/>
    <property type="molecule type" value="Genomic_DNA"/>
</dbReference>
<dbReference type="PANTHER" id="PTHR12137:SF54">
    <property type="entry name" value="CARBOHYDRATE SULFOTRANSFERASE"/>
    <property type="match status" value="1"/>
</dbReference>
<evidence type="ECO:0000256" key="5">
    <source>
        <dbReference type="ARBA" id="ARBA00023034"/>
    </source>
</evidence>
<dbReference type="SUPFAM" id="SSF52540">
    <property type="entry name" value="P-loop containing nucleoside triphosphate hydrolases"/>
    <property type="match status" value="1"/>
</dbReference>
<protein>
    <recommendedName>
        <fullName evidence="10">Sulfotransferase family protein</fullName>
    </recommendedName>
</protein>
<evidence type="ECO:0000256" key="7">
    <source>
        <dbReference type="ARBA" id="ARBA00023180"/>
    </source>
</evidence>
<keyword evidence="6" id="KW-0472">Membrane</keyword>
<comment type="caution">
    <text evidence="8">The sequence shown here is derived from an EMBL/GenBank/DDBJ whole genome shotgun (WGS) entry which is preliminary data.</text>
</comment>
<evidence type="ECO:0000256" key="6">
    <source>
        <dbReference type="ARBA" id="ARBA00023136"/>
    </source>
</evidence>
<dbReference type="RefSeq" id="WP_123087529.1">
    <property type="nucleotide sequence ID" value="NZ_RIBS01000003.1"/>
</dbReference>
<evidence type="ECO:0000256" key="1">
    <source>
        <dbReference type="ARBA" id="ARBA00004323"/>
    </source>
</evidence>
<evidence type="ECO:0000256" key="3">
    <source>
        <dbReference type="ARBA" id="ARBA00022692"/>
    </source>
</evidence>
<keyword evidence="5" id="KW-0333">Golgi apparatus</keyword>
<dbReference type="InterPro" id="IPR018011">
    <property type="entry name" value="Carb_sulfotrans_8-10"/>
</dbReference>
<dbReference type="OrthoDB" id="288532at2"/>
<dbReference type="Pfam" id="PF03567">
    <property type="entry name" value="Sulfotransfer_2"/>
    <property type="match status" value="1"/>
</dbReference>
<dbReference type="Proteomes" id="UP000267049">
    <property type="component" value="Unassembled WGS sequence"/>
</dbReference>
<keyword evidence="9" id="KW-1185">Reference proteome</keyword>
<dbReference type="InterPro" id="IPR005331">
    <property type="entry name" value="Sulfotransferase"/>
</dbReference>
<dbReference type="AlphaFoldDB" id="A0A3M8SU78"/>
<evidence type="ECO:0000256" key="2">
    <source>
        <dbReference type="ARBA" id="ARBA00022679"/>
    </source>
</evidence>
<name>A0A3M8SU78_9GAMM</name>
<evidence type="ECO:0000256" key="4">
    <source>
        <dbReference type="ARBA" id="ARBA00022989"/>
    </source>
</evidence>
<gene>
    <name evidence="8" type="ORF">EER27_08150</name>
</gene>
<keyword evidence="3" id="KW-0812">Transmembrane</keyword>
<evidence type="ECO:0000313" key="8">
    <source>
        <dbReference type="EMBL" id="RNF84343.1"/>
    </source>
</evidence>
<keyword evidence="7" id="KW-0325">Glycoprotein</keyword>
<dbReference type="PANTHER" id="PTHR12137">
    <property type="entry name" value="CARBOHYDRATE SULFOTRANSFERASE"/>
    <property type="match status" value="1"/>
</dbReference>
<dbReference type="GO" id="GO:0016020">
    <property type="term" value="C:membrane"/>
    <property type="evidence" value="ECO:0007669"/>
    <property type="project" value="InterPro"/>
</dbReference>
<reference evidence="8 9" key="1">
    <citation type="submission" date="2018-11" db="EMBL/GenBank/DDBJ databases">
        <title>Lysobacter cryohumiis sp. nov., isolated from soil in the Tianshan Mountains, Xinjiang, China.</title>
        <authorList>
            <person name="Luo Y."/>
            <person name="Sheng H."/>
        </authorList>
    </citation>
    <scope>NUCLEOTIDE SEQUENCE [LARGE SCALE GENOMIC DNA]</scope>
    <source>
        <strain evidence="8 9">ZS60</strain>
    </source>
</reference>
<keyword evidence="4" id="KW-1133">Transmembrane helix</keyword>
<sequence length="230" mass="26928">MVISHRHRFLYFVVPKSASATLRESLSPSVDIGWPVSRYVQHQTVRQFLGDEHAGRFDDYFKFTFVRNPYDRLYSGYLQDRFAAENFPRWKVAKQPVFDAIGDDFARYFHEHVAHADIRSDWRWICFCPMTEFACRDGEPTMDFVGRAEHLVEDMTRLGERLGITLDKAPDKNVRTGLCTTQPKYLDRYDRATVALVNRLYREDFTLFGYEMFDPADFPARVEPLVAEAS</sequence>
<comment type="subcellular location">
    <subcellularLocation>
        <location evidence="1">Golgi apparatus membrane</location>
        <topology evidence="1">Single-pass type II membrane protein</topology>
    </subcellularLocation>
</comment>
<dbReference type="GO" id="GO:0016051">
    <property type="term" value="P:carbohydrate biosynthetic process"/>
    <property type="evidence" value="ECO:0007669"/>
    <property type="project" value="InterPro"/>
</dbReference>
<dbReference type="GO" id="GO:0008146">
    <property type="term" value="F:sulfotransferase activity"/>
    <property type="evidence" value="ECO:0007669"/>
    <property type="project" value="InterPro"/>
</dbReference>
<accession>A0A3M8SU78</accession>
<organism evidence="8 9">
    <name type="scientific">Montanilutibacter psychrotolerans</name>
    <dbReference type="NCBI Taxonomy" id="1327343"/>
    <lineage>
        <taxon>Bacteria</taxon>
        <taxon>Pseudomonadati</taxon>
        <taxon>Pseudomonadota</taxon>
        <taxon>Gammaproteobacteria</taxon>
        <taxon>Lysobacterales</taxon>
        <taxon>Lysobacteraceae</taxon>
        <taxon>Montanilutibacter</taxon>
    </lineage>
</organism>
<evidence type="ECO:0008006" key="10">
    <source>
        <dbReference type="Google" id="ProtNLM"/>
    </source>
</evidence>
<keyword evidence="2" id="KW-0808">Transferase</keyword>
<dbReference type="InterPro" id="IPR027417">
    <property type="entry name" value="P-loop_NTPase"/>
</dbReference>
<proteinExistence type="predicted"/>